<accession>A0A0E0LY87</accession>
<name>A0A0E0LY87_ORYPU</name>
<evidence type="ECO:0000313" key="2">
    <source>
        <dbReference type="EnsemblPlants" id="OPUNC09G00290.1"/>
    </source>
</evidence>
<keyword evidence="3" id="KW-1185">Reference proteome</keyword>
<protein>
    <submittedName>
        <fullName evidence="2">Uncharacterized protein</fullName>
    </submittedName>
</protein>
<evidence type="ECO:0000313" key="3">
    <source>
        <dbReference type="Proteomes" id="UP000026962"/>
    </source>
</evidence>
<evidence type="ECO:0000256" key="1">
    <source>
        <dbReference type="SAM" id="MobiDB-lite"/>
    </source>
</evidence>
<dbReference type="Proteomes" id="UP000026962">
    <property type="component" value="Chromosome 9"/>
</dbReference>
<dbReference type="EnsemblPlants" id="OPUNC09G00290.1">
    <property type="protein sequence ID" value="OPUNC09G00290.1"/>
    <property type="gene ID" value="OPUNC09G00290"/>
</dbReference>
<dbReference type="Gramene" id="OPUNC09G00290.1">
    <property type="protein sequence ID" value="OPUNC09G00290.1"/>
    <property type="gene ID" value="OPUNC09G00290"/>
</dbReference>
<reference evidence="2" key="1">
    <citation type="submission" date="2015-04" db="UniProtKB">
        <authorList>
            <consortium name="EnsemblPlants"/>
        </authorList>
    </citation>
    <scope>IDENTIFICATION</scope>
</reference>
<organism evidence="2">
    <name type="scientific">Oryza punctata</name>
    <name type="common">Red rice</name>
    <dbReference type="NCBI Taxonomy" id="4537"/>
    <lineage>
        <taxon>Eukaryota</taxon>
        <taxon>Viridiplantae</taxon>
        <taxon>Streptophyta</taxon>
        <taxon>Embryophyta</taxon>
        <taxon>Tracheophyta</taxon>
        <taxon>Spermatophyta</taxon>
        <taxon>Magnoliopsida</taxon>
        <taxon>Liliopsida</taxon>
        <taxon>Poales</taxon>
        <taxon>Poaceae</taxon>
        <taxon>BOP clade</taxon>
        <taxon>Oryzoideae</taxon>
        <taxon>Oryzeae</taxon>
        <taxon>Oryzinae</taxon>
        <taxon>Oryza</taxon>
    </lineage>
</organism>
<sequence length="150" mass="16172">MDGGACAHASRRSFKTMKRELLAAVPTQEALRRARWSEVPLTFDQTDHPPCVAWGANRNGLTGGHDEEGGGSRGPRGSPCSLRRSQRQSLLPAPTTAVIEQSYSPAAAVIEKYHSPTAVVVGQYCPLTSPPSFSTVMAVEEASQEIVWRP</sequence>
<feature type="region of interest" description="Disordered" evidence="1">
    <location>
        <begin position="47"/>
        <end position="94"/>
    </location>
</feature>
<dbReference type="AlphaFoldDB" id="A0A0E0LY87"/>
<proteinExistence type="predicted"/>
<reference evidence="2" key="2">
    <citation type="submission" date="2018-05" db="EMBL/GenBank/DDBJ databases">
        <title>OpunRS2 (Oryza punctata Reference Sequence Version 2).</title>
        <authorList>
            <person name="Zhang J."/>
            <person name="Kudrna D."/>
            <person name="Lee S."/>
            <person name="Talag J."/>
            <person name="Welchert J."/>
            <person name="Wing R.A."/>
        </authorList>
    </citation>
    <scope>NUCLEOTIDE SEQUENCE [LARGE SCALE GENOMIC DNA]</scope>
</reference>
<dbReference type="STRING" id="4537.A0A0E0LY87"/>
<dbReference type="HOGENOM" id="CLU_1743516_0_0_1"/>